<dbReference type="SUPFAM" id="SSF56112">
    <property type="entry name" value="Protein kinase-like (PK-like)"/>
    <property type="match status" value="1"/>
</dbReference>
<evidence type="ECO:0000313" key="2">
    <source>
        <dbReference type="Proteomes" id="UP000001514"/>
    </source>
</evidence>
<protein>
    <submittedName>
        <fullName evidence="1">Uncharacterized protein</fullName>
    </submittedName>
</protein>
<organism evidence="2">
    <name type="scientific">Selaginella moellendorffii</name>
    <name type="common">Spikemoss</name>
    <dbReference type="NCBI Taxonomy" id="88036"/>
    <lineage>
        <taxon>Eukaryota</taxon>
        <taxon>Viridiplantae</taxon>
        <taxon>Streptophyta</taxon>
        <taxon>Embryophyta</taxon>
        <taxon>Tracheophyta</taxon>
        <taxon>Lycopodiopsida</taxon>
        <taxon>Selaginellales</taxon>
        <taxon>Selaginellaceae</taxon>
        <taxon>Selaginella</taxon>
    </lineage>
</organism>
<dbReference type="OMA" id="VMELEVH"/>
<dbReference type="Proteomes" id="UP000001514">
    <property type="component" value="Unassembled WGS sequence"/>
</dbReference>
<reference evidence="1 2" key="1">
    <citation type="journal article" date="2011" name="Science">
        <title>The Selaginella genome identifies genetic changes associated with the evolution of vascular plants.</title>
        <authorList>
            <person name="Banks J.A."/>
            <person name="Nishiyama T."/>
            <person name="Hasebe M."/>
            <person name="Bowman J.L."/>
            <person name="Gribskov M."/>
            <person name="dePamphilis C."/>
            <person name="Albert V.A."/>
            <person name="Aono N."/>
            <person name="Aoyama T."/>
            <person name="Ambrose B.A."/>
            <person name="Ashton N.W."/>
            <person name="Axtell M.J."/>
            <person name="Barker E."/>
            <person name="Barker M.S."/>
            <person name="Bennetzen J.L."/>
            <person name="Bonawitz N.D."/>
            <person name="Chapple C."/>
            <person name="Cheng C."/>
            <person name="Correa L.G."/>
            <person name="Dacre M."/>
            <person name="DeBarry J."/>
            <person name="Dreyer I."/>
            <person name="Elias M."/>
            <person name="Engstrom E.M."/>
            <person name="Estelle M."/>
            <person name="Feng L."/>
            <person name="Finet C."/>
            <person name="Floyd S.K."/>
            <person name="Frommer W.B."/>
            <person name="Fujita T."/>
            <person name="Gramzow L."/>
            <person name="Gutensohn M."/>
            <person name="Harholt J."/>
            <person name="Hattori M."/>
            <person name="Heyl A."/>
            <person name="Hirai T."/>
            <person name="Hiwatashi Y."/>
            <person name="Ishikawa M."/>
            <person name="Iwata M."/>
            <person name="Karol K.G."/>
            <person name="Koehler B."/>
            <person name="Kolukisaoglu U."/>
            <person name="Kubo M."/>
            <person name="Kurata T."/>
            <person name="Lalonde S."/>
            <person name="Li K."/>
            <person name="Li Y."/>
            <person name="Litt A."/>
            <person name="Lyons E."/>
            <person name="Manning G."/>
            <person name="Maruyama T."/>
            <person name="Michael T.P."/>
            <person name="Mikami K."/>
            <person name="Miyazaki S."/>
            <person name="Morinaga S."/>
            <person name="Murata T."/>
            <person name="Mueller-Roeber B."/>
            <person name="Nelson D.R."/>
            <person name="Obara M."/>
            <person name="Oguri Y."/>
            <person name="Olmstead R.G."/>
            <person name="Onodera N."/>
            <person name="Petersen B.L."/>
            <person name="Pils B."/>
            <person name="Prigge M."/>
            <person name="Rensing S.A."/>
            <person name="Riano-Pachon D.M."/>
            <person name="Roberts A.W."/>
            <person name="Sato Y."/>
            <person name="Scheller H.V."/>
            <person name="Schulz B."/>
            <person name="Schulz C."/>
            <person name="Shakirov E.V."/>
            <person name="Shibagaki N."/>
            <person name="Shinohara N."/>
            <person name="Shippen D.E."/>
            <person name="Soerensen I."/>
            <person name="Sotooka R."/>
            <person name="Sugimoto N."/>
            <person name="Sugita M."/>
            <person name="Sumikawa N."/>
            <person name="Tanurdzic M."/>
            <person name="Theissen G."/>
            <person name="Ulvskov P."/>
            <person name="Wakazuki S."/>
            <person name="Weng J.K."/>
            <person name="Willats W.W."/>
            <person name="Wipf D."/>
            <person name="Wolf P.G."/>
            <person name="Yang L."/>
            <person name="Zimmer A.D."/>
            <person name="Zhu Q."/>
            <person name="Mitros T."/>
            <person name="Hellsten U."/>
            <person name="Loque D."/>
            <person name="Otillar R."/>
            <person name="Salamov A."/>
            <person name="Schmutz J."/>
            <person name="Shapiro H."/>
            <person name="Lindquist E."/>
            <person name="Lucas S."/>
            <person name="Rokhsar D."/>
            <person name="Grigoriev I.V."/>
        </authorList>
    </citation>
    <scope>NUCLEOTIDE SEQUENCE [LARGE SCALE GENOMIC DNA]</scope>
</reference>
<evidence type="ECO:0000313" key="1">
    <source>
        <dbReference type="EMBL" id="EFJ25097.1"/>
    </source>
</evidence>
<dbReference type="InterPro" id="IPR011009">
    <property type="entry name" value="Kinase-like_dom_sf"/>
</dbReference>
<gene>
    <name evidence="1" type="ORF">SELMODRAFT_414399</name>
</gene>
<dbReference type="KEGG" id="smo:SELMODRAFT_414399"/>
<dbReference type="InParanoid" id="D8RSM4"/>
<keyword evidence="2" id="KW-1185">Reference proteome</keyword>
<name>D8RSM4_SELML</name>
<sequence length="637" mass="71770">MDDVFPIPVRLVYVHPAEERGRNVDDLRSKVAFRAVLFDIEDSAELASWLKTALTVDAVLTSKGWMEIPMPDPASPLPPAFELHLRKALFADACDNSKEWARTVLRPFPFAVLGVADLRRALEEPLPLPLPVGPATYATLDPSCATQFIPTSQYPAERISACVTTFMNSRVAFCMSENQSFWDSAFCNLWMELLYLSEITSVQLNRSVTELSGASTADARPDLLLWISNRLCVKFEEKRATLEEAFQDLTKKLGVLPPQYYGPVQWMLGVALAGPEMAGWAVRHGQHAPDDLFGRLNMVSLGDKATCLRLSVNFLRIALTISDFYSKMNSLPRPFNVLPPASYGSLGQIARTLRIVYPKVIKEVRSWSQHVAEGFTTTALVTRAYGLGAVGLVSGDVKVRGERYSVVIHSVGYERIISRKDDLWPAMQDVLHGLHALHQAGLVHRDIRWKNVLQCPASNEGWMLIDLETVWKTDCKPSCCWLRAWDENTLVDGLYTRSSDLYLVGRLMESFSDLSPEAKEFRARLLRHGFRRFIDVRGRKVLVATSPNPQNVKNAQTVFMYPWDSDEFDALTTLWEEEASQLDVMELEVHEHQGDDKIWNWKSWCSALEGRNLGEAIATGAQSHGISWMLLHLTQSR</sequence>
<dbReference type="HOGENOM" id="CLU_028901_2_0_1"/>
<dbReference type="Gene3D" id="1.10.510.10">
    <property type="entry name" value="Transferase(Phosphotransferase) domain 1"/>
    <property type="match status" value="1"/>
</dbReference>
<dbReference type="AlphaFoldDB" id="D8RSM4"/>
<accession>D8RSM4</accession>
<dbReference type="EMBL" id="GL377588">
    <property type="protein sequence ID" value="EFJ25097.1"/>
    <property type="molecule type" value="Genomic_DNA"/>
</dbReference>
<dbReference type="Gramene" id="EFJ25097">
    <property type="protein sequence ID" value="EFJ25097"/>
    <property type="gene ID" value="SELMODRAFT_414399"/>
</dbReference>
<proteinExistence type="predicted"/>